<protein>
    <submittedName>
        <fullName evidence="2">10dab3f3-3a0d-41bb-b34d-d64f3753e9c3-CDS</fullName>
    </submittedName>
</protein>
<feature type="compositionally biased region" description="Polar residues" evidence="1">
    <location>
        <begin position="324"/>
        <end position="340"/>
    </location>
</feature>
<feature type="region of interest" description="Disordered" evidence="1">
    <location>
        <begin position="260"/>
        <end position="279"/>
    </location>
</feature>
<sequence>MNDSENLPDSIKQIHQTLSTYIRQRQDALHVRRVLAAHLNSNVNAGESILTPISSSLPEPTSDVKQGLGFPGVQHEYLRSLQANLKAQREFAILSTQHDETESHSEMLARAQDKVTSKEVSLHAFLVLEKQRQRQERFRIIQDIVDQLAQKPAATQAYLDPKSSEVLRDIGSLPPVPPSVIAPKEYHQDSERIELKSLVNRLEKSVLRAQLLLKKEQKLLAKVKAGTTTSTDQQEQGSRQQALGTTRNELINWIEMELGKAGDSTPATEGQGPSMPEHEEKEYIDSQLASIKQIYEQYLDIRKRLIVAATGDLTTPLPTDVGTEDSSSMLIEENPNNSPNITNVPTYPYLEDLVFISNEQKSTIQQRSYLTMSLTRQHKEAGKDLDKLVDESHLLPAYPMQTITTSQGKRLGDPISFEDDISNSDKPSSSSRAKAWVFAAESSSIATKEAVLERLEDGESALTEAYKTLNDLQILLGCVSEGQGVERDLPVGRQKLGISNIGGVWSTLDGNLGVIRTDDLMSD</sequence>
<evidence type="ECO:0000313" key="3">
    <source>
        <dbReference type="Proteomes" id="UP000624404"/>
    </source>
</evidence>
<keyword evidence="3" id="KW-1185">Reference proteome</keyword>
<dbReference type="AlphaFoldDB" id="A0A8H2W1Y9"/>
<feature type="region of interest" description="Disordered" evidence="1">
    <location>
        <begin position="406"/>
        <end position="429"/>
    </location>
</feature>
<comment type="caution">
    <text evidence="2">The sequence shown here is derived from an EMBL/GenBank/DDBJ whole genome shotgun (WGS) entry which is preliminary data.</text>
</comment>
<name>A0A8H2W1Y9_9HELO</name>
<feature type="region of interest" description="Disordered" evidence="1">
    <location>
        <begin position="318"/>
        <end position="340"/>
    </location>
</feature>
<feature type="region of interest" description="Disordered" evidence="1">
    <location>
        <begin position="225"/>
        <end position="245"/>
    </location>
</feature>
<evidence type="ECO:0000256" key="1">
    <source>
        <dbReference type="SAM" id="MobiDB-lite"/>
    </source>
</evidence>
<reference evidence="2" key="1">
    <citation type="submission" date="2020-10" db="EMBL/GenBank/DDBJ databases">
        <authorList>
            <person name="Kusch S."/>
        </authorList>
    </citation>
    <scope>NUCLEOTIDE SEQUENCE</scope>
    <source>
        <strain evidence="2">SwB9</strain>
    </source>
</reference>
<evidence type="ECO:0000313" key="2">
    <source>
        <dbReference type="EMBL" id="CAD6448179.1"/>
    </source>
</evidence>
<proteinExistence type="predicted"/>
<gene>
    <name evidence="2" type="ORF">SCLTRI_LOCUS7971</name>
</gene>
<feature type="compositionally biased region" description="Polar residues" evidence="1">
    <location>
        <begin position="226"/>
        <end position="245"/>
    </location>
</feature>
<accession>A0A8H2W1Y9</accession>
<dbReference type="Proteomes" id="UP000624404">
    <property type="component" value="Unassembled WGS sequence"/>
</dbReference>
<organism evidence="2 3">
    <name type="scientific">Sclerotinia trifoliorum</name>
    <dbReference type="NCBI Taxonomy" id="28548"/>
    <lineage>
        <taxon>Eukaryota</taxon>
        <taxon>Fungi</taxon>
        <taxon>Dikarya</taxon>
        <taxon>Ascomycota</taxon>
        <taxon>Pezizomycotina</taxon>
        <taxon>Leotiomycetes</taxon>
        <taxon>Helotiales</taxon>
        <taxon>Sclerotiniaceae</taxon>
        <taxon>Sclerotinia</taxon>
    </lineage>
</organism>
<dbReference type="OrthoDB" id="5402392at2759"/>
<dbReference type="EMBL" id="CAJHIA010000030">
    <property type="protein sequence ID" value="CAD6448179.1"/>
    <property type="molecule type" value="Genomic_DNA"/>
</dbReference>